<evidence type="ECO:0008006" key="7">
    <source>
        <dbReference type="Google" id="ProtNLM"/>
    </source>
</evidence>
<sequence length="230" mass="27009">MSKQDPFKLYLVRISPCCRSVWLYLLQNDLPVELIDVDIFEGEHKNSKFMAMNPHQEVPVLVDGKTIIYEGIAILRYLAQKYTNFAGWGSTLEQRSEVLSVMHWGSTTLHRVLGYRHVYPHFVEKYHLKSHEDTEKLVEQGAHELTKQLEVLESHYLKKNPFLCGKELTVADTYVATVLCQAEWVNLEIPSLWPRVFAWFTKVKSQPKWYIVHEQHDMFLHKLAKCHDEL</sequence>
<dbReference type="Pfam" id="PF13417">
    <property type="entry name" value="GST_N_3"/>
    <property type="match status" value="1"/>
</dbReference>
<dbReference type="KEGG" id="nve:5500519"/>
<dbReference type="SUPFAM" id="SSF52833">
    <property type="entry name" value="Thioredoxin-like"/>
    <property type="match status" value="1"/>
</dbReference>
<accession>A7T2G1</accession>
<dbReference type="InterPro" id="IPR010987">
    <property type="entry name" value="Glutathione-S-Trfase_C-like"/>
</dbReference>
<dbReference type="STRING" id="45351.A7T2G1"/>
<name>A7T2G1_NEMVE</name>
<dbReference type="InterPro" id="IPR004045">
    <property type="entry name" value="Glutathione_S-Trfase_N"/>
</dbReference>
<dbReference type="Gene3D" id="1.20.1050.10">
    <property type="match status" value="1"/>
</dbReference>
<dbReference type="AlphaFoldDB" id="A7T2G1"/>
<dbReference type="FunCoup" id="A7T2G1">
    <property type="interactions" value="162"/>
</dbReference>
<dbReference type="PhylomeDB" id="A7T2G1"/>
<feature type="domain" description="GST N-terminal" evidence="3">
    <location>
        <begin position="5"/>
        <end position="86"/>
    </location>
</feature>
<protein>
    <recommendedName>
        <fullName evidence="7">Glutathione transferase</fullName>
    </recommendedName>
</protein>
<dbReference type="InterPro" id="IPR051369">
    <property type="entry name" value="GST_Theta"/>
</dbReference>
<comment type="subcellular location">
    <subcellularLocation>
        <location evidence="1">Cytoplasm</location>
    </subcellularLocation>
</comment>
<dbReference type="PROSITE" id="PS50404">
    <property type="entry name" value="GST_NTER"/>
    <property type="match status" value="1"/>
</dbReference>
<dbReference type="PANTHER" id="PTHR43917:SF8">
    <property type="entry name" value="GH16740P-RELATED"/>
    <property type="match status" value="1"/>
</dbReference>
<keyword evidence="2" id="KW-0963">Cytoplasm</keyword>
<dbReference type="Gene3D" id="3.40.30.10">
    <property type="entry name" value="Glutaredoxin"/>
    <property type="match status" value="1"/>
</dbReference>
<dbReference type="Pfam" id="PF00043">
    <property type="entry name" value="GST_C"/>
    <property type="match status" value="1"/>
</dbReference>
<dbReference type="eggNOG" id="KOG0867">
    <property type="taxonomic scope" value="Eukaryota"/>
</dbReference>
<evidence type="ECO:0000256" key="2">
    <source>
        <dbReference type="ARBA" id="ARBA00022490"/>
    </source>
</evidence>
<keyword evidence="6" id="KW-1185">Reference proteome</keyword>
<organism evidence="5 6">
    <name type="scientific">Nematostella vectensis</name>
    <name type="common">Starlet sea anemone</name>
    <dbReference type="NCBI Taxonomy" id="45351"/>
    <lineage>
        <taxon>Eukaryota</taxon>
        <taxon>Metazoa</taxon>
        <taxon>Cnidaria</taxon>
        <taxon>Anthozoa</taxon>
        <taxon>Hexacorallia</taxon>
        <taxon>Actiniaria</taxon>
        <taxon>Edwardsiidae</taxon>
        <taxon>Nematostella</taxon>
    </lineage>
</organism>
<dbReference type="InterPro" id="IPR036282">
    <property type="entry name" value="Glutathione-S-Trfase_C_sf"/>
</dbReference>
<dbReference type="GO" id="GO:0005737">
    <property type="term" value="C:cytoplasm"/>
    <property type="evidence" value="ECO:0000318"/>
    <property type="project" value="GO_Central"/>
</dbReference>
<dbReference type="GO" id="GO:0004364">
    <property type="term" value="F:glutathione transferase activity"/>
    <property type="evidence" value="ECO:0000318"/>
    <property type="project" value="GO_Central"/>
</dbReference>
<evidence type="ECO:0000259" key="4">
    <source>
        <dbReference type="PROSITE" id="PS50405"/>
    </source>
</evidence>
<dbReference type="EMBL" id="DS470245">
    <property type="protein sequence ID" value="EDO29852.1"/>
    <property type="molecule type" value="Genomic_DNA"/>
</dbReference>
<dbReference type="HOGENOM" id="CLU_011226_2_0_1"/>
<reference evidence="5 6" key="1">
    <citation type="journal article" date="2007" name="Science">
        <title>Sea anemone genome reveals ancestral eumetazoan gene repertoire and genomic organization.</title>
        <authorList>
            <person name="Putnam N.H."/>
            <person name="Srivastava M."/>
            <person name="Hellsten U."/>
            <person name="Dirks B."/>
            <person name="Chapman J."/>
            <person name="Salamov A."/>
            <person name="Terry A."/>
            <person name="Shapiro H."/>
            <person name="Lindquist E."/>
            <person name="Kapitonov V.V."/>
            <person name="Jurka J."/>
            <person name="Genikhovich G."/>
            <person name="Grigoriev I.V."/>
            <person name="Lucas S.M."/>
            <person name="Steele R.E."/>
            <person name="Finnerty J.R."/>
            <person name="Technau U."/>
            <person name="Martindale M.Q."/>
            <person name="Rokhsar D.S."/>
        </authorList>
    </citation>
    <scope>NUCLEOTIDE SEQUENCE [LARGE SCALE GENOMIC DNA]</scope>
    <source>
        <strain evidence="6">CH2 X CH6</strain>
    </source>
</reference>
<feature type="domain" description="GST C-terminal" evidence="4">
    <location>
        <begin position="91"/>
        <end position="220"/>
    </location>
</feature>
<dbReference type="InterPro" id="IPR036249">
    <property type="entry name" value="Thioredoxin-like_sf"/>
</dbReference>
<dbReference type="InParanoid" id="A7T2G1"/>
<dbReference type="PROSITE" id="PS50405">
    <property type="entry name" value="GST_CTER"/>
    <property type="match status" value="1"/>
</dbReference>
<dbReference type="InterPro" id="IPR004046">
    <property type="entry name" value="GST_C"/>
</dbReference>
<evidence type="ECO:0000313" key="5">
    <source>
        <dbReference type="EMBL" id="EDO29852.1"/>
    </source>
</evidence>
<gene>
    <name evidence="5" type="ORF">NEMVEDRAFT_v1g237669</name>
</gene>
<dbReference type="InterPro" id="IPR040079">
    <property type="entry name" value="Glutathione_S-Trfase"/>
</dbReference>
<dbReference type="PANTHER" id="PTHR43917">
    <property type="match status" value="1"/>
</dbReference>
<dbReference type="Proteomes" id="UP000001593">
    <property type="component" value="Unassembled WGS sequence"/>
</dbReference>
<dbReference type="SUPFAM" id="SSF47616">
    <property type="entry name" value="GST C-terminal domain-like"/>
    <property type="match status" value="1"/>
</dbReference>
<dbReference type="OrthoDB" id="4951845at2759"/>
<dbReference type="SFLD" id="SFLDG00358">
    <property type="entry name" value="Main_(cytGST)"/>
    <property type="match status" value="1"/>
</dbReference>
<evidence type="ECO:0000313" key="6">
    <source>
        <dbReference type="Proteomes" id="UP000001593"/>
    </source>
</evidence>
<evidence type="ECO:0000256" key="1">
    <source>
        <dbReference type="ARBA" id="ARBA00004496"/>
    </source>
</evidence>
<dbReference type="SFLD" id="SFLDS00019">
    <property type="entry name" value="Glutathione_Transferase_(cytos"/>
    <property type="match status" value="1"/>
</dbReference>
<dbReference type="GO" id="GO:0006749">
    <property type="term" value="P:glutathione metabolic process"/>
    <property type="evidence" value="ECO:0000318"/>
    <property type="project" value="GO_Central"/>
</dbReference>
<evidence type="ECO:0000259" key="3">
    <source>
        <dbReference type="PROSITE" id="PS50404"/>
    </source>
</evidence>
<dbReference type="OMA" id="RISPPCR"/>
<proteinExistence type="predicted"/>